<dbReference type="STRING" id="1089553.Tph_c14690"/>
<feature type="domain" description="HTH LytTR-type" evidence="5">
    <location>
        <begin position="133"/>
        <end position="236"/>
    </location>
</feature>
<dbReference type="InterPro" id="IPR001789">
    <property type="entry name" value="Sig_transdc_resp-reg_receiver"/>
</dbReference>
<dbReference type="PROSITE" id="PS50110">
    <property type="entry name" value="RESPONSE_REGULATORY"/>
    <property type="match status" value="1"/>
</dbReference>
<evidence type="ECO:0000259" key="4">
    <source>
        <dbReference type="PROSITE" id="PS50110"/>
    </source>
</evidence>
<keyword evidence="3" id="KW-0597">Phosphoprotein</keyword>
<evidence type="ECO:0000313" key="8">
    <source>
        <dbReference type="Proteomes" id="UP000000467"/>
    </source>
</evidence>
<dbReference type="EMBL" id="CP003732">
    <property type="protein sequence ID" value="AFV11944.1"/>
    <property type="molecule type" value="Genomic_DNA"/>
</dbReference>
<dbReference type="Pfam" id="PF04397">
    <property type="entry name" value="LytTR"/>
    <property type="match status" value="1"/>
</dbReference>
<dbReference type="InterPro" id="IPR007492">
    <property type="entry name" value="LytTR_DNA-bd_dom"/>
</dbReference>
<protein>
    <recommendedName>
        <fullName evidence="1">Stage 0 sporulation protein A homolog</fullName>
    </recommendedName>
</protein>
<proteinExistence type="predicted"/>
<dbReference type="KEGG" id="tpz:Tph_c14690"/>
<dbReference type="SUPFAM" id="SSF52172">
    <property type="entry name" value="CheY-like"/>
    <property type="match status" value="1"/>
</dbReference>
<evidence type="ECO:0000256" key="2">
    <source>
        <dbReference type="ARBA" id="ARBA00024867"/>
    </source>
</evidence>
<dbReference type="GO" id="GO:0003677">
    <property type="term" value="F:DNA binding"/>
    <property type="evidence" value="ECO:0007669"/>
    <property type="project" value="InterPro"/>
</dbReference>
<evidence type="ECO:0000313" key="7">
    <source>
        <dbReference type="EMBL" id="AFV11944.1"/>
    </source>
</evidence>
<keyword evidence="8" id="KW-1185">Reference proteome</keyword>
<dbReference type="HOGENOM" id="CLU_000445_14_1_9"/>
<sequence length="237" mass="27549">MVGLKVLIADDDPATAAYLKKVIEEVPGVEVVSIAGDGKETIRQVEIYRPDVVFLDIDMPGMNGVEAARELAEMRPGLYFVFATAYPDYTLEAFELYSFDYILKPFDEKRIRKTIRRLRDKVRKNQTQHKEVILIKSDKHKLVIHPEEILFIESRRHKILIKTERGEHLVPGRLGELERQLDPLLFFRCHKGYLVNLEKIREIIPSGQTYVIILHSGDRVLLSREREKDLLKRLGME</sequence>
<dbReference type="AlphaFoldDB" id="K4LFM9"/>
<dbReference type="Gene3D" id="3.40.50.2300">
    <property type="match status" value="1"/>
</dbReference>
<name>K4LFM9_THEPS</name>
<dbReference type="SMART" id="SM00850">
    <property type="entry name" value="LytTR"/>
    <property type="match status" value="1"/>
</dbReference>
<evidence type="ECO:0000313" key="6">
    <source>
        <dbReference type="EMBL" id="AFV11678.1"/>
    </source>
</evidence>
<dbReference type="Gene3D" id="2.40.50.1020">
    <property type="entry name" value="LytTr DNA-binding domain"/>
    <property type="match status" value="1"/>
</dbReference>
<gene>
    <name evidence="6" type="primary">lytT1</name>
    <name evidence="7" type="synonym">lytT2</name>
    <name evidence="6" type="ordered locus">Tph_c14690</name>
    <name evidence="7" type="ordered locus">Tph_c17410</name>
</gene>
<dbReference type="InterPro" id="IPR011006">
    <property type="entry name" value="CheY-like_superfamily"/>
</dbReference>
<dbReference type="GO" id="GO:0000156">
    <property type="term" value="F:phosphorelay response regulator activity"/>
    <property type="evidence" value="ECO:0007669"/>
    <property type="project" value="InterPro"/>
</dbReference>
<feature type="modified residue" description="4-aspartylphosphate" evidence="3">
    <location>
        <position position="56"/>
    </location>
</feature>
<dbReference type="KEGG" id="tpz:Tph_c17410"/>
<feature type="domain" description="Response regulatory" evidence="4">
    <location>
        <begin position="5"/>
        <end position="119"/>
    </location>
</feature>
<organism evidence="6 8">
    <name type="scientific">Thermacetogenium phaeum (strain ATCC BAA-254 / DSM 26808 / PB)</name>
    <dbReference type="NCBI Taxonomy" id="1089553"/>
    <lineage>
        <taxon>Bacteria</taxon>
        <taxon>Bacillati</taxon>
        <taxon>Bacillota</taxon>
        <taxon>Clostridia</taxon>
        <taxon>Thermoanaerobacterales</taxon>
        <taxon>Thermoanaerobacteraceae</taxon>
        <taxon>Thermacetogenium</taxon>
    </lineage>
</organism>
<dbReference type="PANTHER" id="PTHR37299">
    <property type="entry name" value="TRANSCRIPTIONAL REGULATOR-RELATED"/>
    <property type="match status" value="1"/>
</dbReference>
<comment type="function">
    <text evidence="2">May play the central regulatory role in sporulation. It may be an element of the effector pathway responsible for the activation of sporulation genes in response to nutritional stress. Spo0A may act in concert with spo0H (a sigma factor) to control the expression of some genes that are critical to the sporulation process.</text>
</comment>
<reference evidence="6 8" key="1">
    <citation type="journal article" date="2012" name="BMC Genomics">
        <title>Genome-guided analysis of physiological and morphological traits of the fermentative acetate oxidizer Thermacetogenium phaeum.</title>
        <authorList>
            <person name="Oehler D."/>
            <person name="Poehlein A."/>
            <person name="Leimbach A."/>
            <person name="Muller N."/>
            <person name="Daniel R."/>
            <person name="Gottschalk G."/>
            <person name="Schink B."/>
        </authorList>
    </citation>
    <scope>NUCLEOTIDE SEQUENCE [LARGE SCALE GENOMIC DNA]</scope>
    <source>
        <strain evidence="8">ATCC BAA-254 / DSM 26808 / PB</strain>
        <strain evidence="6">DSM 12270</strain>
    </source>
</reference>
<accession>K4LFM9</accession>
<dbReference type="PROSITE" id="PS50930">
    <property type="entry name" value="HTH_LYTTR"/>
    <property type="match status" value="1"/>
</dbReference>
<evidence type="ECO:0000259" key="5">
    <source>
        <dbReference type="PROSITE" id="PS50930"/>
    </source>
</evidence>
<dbReference type="InterPro" id="IPR046947">
    <property type="entry name" value="LytR-like"/>
</dbReference>
<dbReference type="SMART" id="SM00448">
    <property type="entry name" value="REC"/>
    <property type="match status" value="1"/>
</dbReference>
<evidence type="ECO:0000256" key="1">
    <source>
        <dbReference type="ARBA" id="ARBA00018672"/>
    </source>
</evidence>
<dbReference type="PANTHER" id="PTHR37299:SF1">
    <property type="entry name" value="STAGE 0 SPORULATION PROTEIN A HOMOLOG"/>
    <property type="match status" value="1"/>
</dbReference>
<evidence type="ECO:0000256" key="3">
    <source>
        <dbReference type="PROSITE-ProRule" id="PRU00169"/>
    </source>
</evidence>
<dbReference type="EMBL" id="CP003732">
    <property type="protein sequence ID" value="AFV11678.1"/>
    <property type="molecule type" value="Genomic_DNA"/>
</dbReference>
<dbReference type="Proteomes" id="UP000000467">
    <property type="component" value="Chromosome"/>
</dbReference>
<dbReference type="eggNOG" id="COG3279">
    <property type="taxonomic scope" value="Bacteria"/>
</dbReference>
<dbReference type="Pfam" id="PF00072">
    <property type="entry name" value="Response_reg"/>
    <property type="match status" value="1"/>
</dbReference>